<comment type="subcellular location">
    <subcellularLocation>
        <location evidence="1">Nucleus</location>
    </subcellularLocation>
</comment>
<dbReference type="AlphaFoldDB" id="A0ABD1EZL7"/>
<protein>
    <submittedName>
        <fullName evidence="7">Uncharacterized protein</fullName>
    </submittedName>
</protein>
<comment type="caution">
    <text evidence="7">The sequence shown here is derived from an EMBL/GenBank/DDBJ whole genome shotgun (WGS) entry which is preliminary data.</text>
</comment>
<dbReference type="Proteomes" id="UP001566132">
    <property type="component" value="Unassembled WGS sequence"/>
</dbReference>
<keyword evidence="2" id="KW-0819">tRNA processing</keyword>
<proteinExistence type="predicted"/>
<evidence type="ECO:0000256" key="1">
    <source>
        <dbReference type="ARBA" id="ARBA00004123"/>
    </source>
</evidence>
<reference evidence="7 8" key="1">
    <citation type="submission" date="2024-05" db="EMBL/GenBank/DDBJ databases">
        <title>Genetic variation in Jamaican populations of the coffee berry borer (Hypothenemus hampei).</title>
        <authorList>
            <person name="Errbii M."/>
            <person name="Myrie A."/>
        </authorList>
    </citation>
    <scope>NUCLEOTIDE SEQUENCE [LARGE SCALE GENOMIC DNA]</scope>
    <source>
        <strain evidence="7">JA-Hopewell-2020-01-JO</strain>
        <tissue evidence="7">Whole body</tissue>
    </source>
</reference>
<evidence type="ECO:0000256" key="2">
    <source>
        <dbReference type="ARBA" id="ARBA00022694"/>
    </source>
</evidence>
<dbReference type="InterPro" id="IPR039182">
    <property type="entry name" value="Pop1"/>
</dbReference>
<feature type="domain" description="POPLD" evidence="6">
    <location>
        <begin position="454"/>
        <end position="522"/>
    </location>
</feature>
<feature type="domain" description="Pop1 N-terminal" evidence="5">
    <location>
        <begin position="97"/>
        <end position="172"/>
    </location>
</feature>
<dbReference type="PANTHER" id="PTHR22731:SF3">
    <property type="entry name" value="RIBONUCLEASES P_MRP PROTEIN SUBUNIT POP1"/>
    <property type="match status" value="1"/>
</dbReference>
<keyword evidence="3" id="KW-0539">Nucleus</keyword>
<dbReference type="Pfam" id="PF06978">
    <property type="entry name" value="POP1_N"/>
    <property type="match status" value="2"/>
</dbReference>
<dbReference type="GO" id="GO:0008033">
    <property type="term" value="P:tRNA processing"/>
    <property type="evidence" value="ECO:0007669"/>
    <property type="project" value="UniProtKB-KW"/>
</dbReference>
<dbReference type="Pfam" id="PF08170">
    <property type="entry name" value="POPLD"/>
    <property type="match status" value="1"/>
</dbReference>
<feature type="domain" description="Pop1 N-terminal" evidence="5">
    <location>
        <begin position="24"/>
        <end position="95"/>
    </location>
</feature>
<accession>A0ABD1EZL7</accession>
<dbReference type="GO" id="GO:0005634">
    <property type="term" value="C:nucleus"/>
    <property type="evidence" value="ECO:0007669"/>
    <property type="project" value="UniProtKB-SubCell"/>
</dbReference>
<dbReference type="PANTHER" id="PTHR22731">
    <property type="entry name" value="RIBONUCLEASES P/MRP PROTEIN SUBUNIT POP1"/>
    <property type="match status" value="1"/>
</dbReference>
<dbReference type="EMBL" id="JBDJPC010000004">
    <property type="protein sequence ID" value="KAL1506338.1"/>
    <property type="molecule type" value="Genomic_DNA"/>
</dbReference>
<evidence type="ECO:0000313" key="8">
    <source>
        <dbReference type="Proteomes" id="UP001566132"/>
    </source>
</evidence>
<evidence type="ECO:0000256" key="4">
    <source>
        <dbReference type="SAM" id="MobiDB-lite"/>
    </source>
</evidence>
<feature type="region of interest" description="Disordered" evidence="4">
    <location>
        <begin position="77"/>
        <end position="98"/>
    </location>
</feature>
<evidence type="ECO:0000259" key="6">
    <source>
        <dbReference type="Pfam" id="PF08170"/>
    </source>
</evidence>
<name>A0ABD1EZL7_HYPHA</name>
<evidence type="ECO:0000259" key="5">
    <source>
        <dbReference type="Pfam" id="PF06978"/>
    </source>
</evidence>
<evidence type="ECO:0000256" key="3">
    <source>
        <dbReference type="ARBA" id="ARBA00023242"/>
    </source>
</evidence>
<keyword evidence="8" id="KW-1185">Reference proteome</keyword>
<dbReference type="InterPro" id="IPR009723">
    <property type="entry name" value="Pop1_N"/>
</dbReference>
<evidence type="ECO:0000313" key="7">
    <source>
        <dbReference type="EMBL" id="KAL1506338.1"/>
    </source>
</evidence>
<dbReference type="InterPro" id="IPR012590">
    <property type="entry name" value="POPLD_dom"/>
</dbReference>
<sequence length="531" mass="62203">MSATNSASGSKNNSMPTTITLSTFTAARIKEIQAMRKNIMESRSTKLAFQKLPKHMRRRTMSHVVKRLPRRLRQIHMNQMQKAGLPPKNNRGSRKYRRRPLNLQSEYARRQRRVKWLNTHLWHAKRFHMIEKWGYKLPKQPCDKSFRACYRATTQHCLVQDMSYVKCIELNGSYEDIMSQLEKMVDIRTGLTFKALCFREGKKFGELTLFEPAVNSYERKAIGQIKYLWNQYADGRKLLWLFVHAAFYKQMVTLFIKLFNFELLKENELKTITYKSPQGVILKELEYELDTISLTGSLAIDILKIALRTVELTEKHQDMLRNCTRKFLIKQNQVFDNLSKESHIPPNMVLSITVNDPRLNFPTKRTKALLNSCTPNDDDFDELQSNLSFSPLFDERVRNLIKTNRVSNEEICKLREKNLIPGSELELKNETLIPLILLWRPGNKEKENNGYSSGWDIIVPSNWSQTFFLAFVMWGARAGGLRETESIAFERSQPDILYPDTIAGEEEERDISQLYREKYFRSSLPLKHPNQ</sequence>
<organism evidence="7 8">
    <name type="scientific">Hypothenemus hampei</name>
    <name type="common">Coffee berry borer</name>
    <dbReference type="NCBI Taxonomy" id="57062"/>
    <lineage>
        <taxon>Eukaryota</taxon>
        <taxon>Metazoa</taxon>
        <taxon>Ecdysozoa</taxon>
        <taxon>Arthropoda</taxon>
        <taxon>Hexapoda</taxon>
        <taxon>Insecta</taxon>
        <taxon>Pterygota</taxon>
        <taxon>Neoptera</taxon>
        <taxon>Endopterygota</taxon>
        <taxon>Coleoptera</taxon>
        <taxon>Polyphaga</taxon>
        <taxon>Cucujiformia</taxon>
        <taxon>Curculionidae</taxon>
        <taxon>Scolytinae</taxon>
        <taxon>Hypothenemus</taxon>
    </lineage>
</organism>
<gene>
    <name evidence="7" type="ORF">ABEB36_005722</name>
</gene>